<evidence type="ECO:0000313" key="5">
    <source>
        <dbReference type="Proteomes" id="UP000219689"/>
    </source>
</evidence>
<protein>
    <submittedName>
        <fullName evidence="4">Type IV pilin</fullName>
    </submittedName>
</protein>
<dbReference type="Pfam" id="PF07790">
    <property type="entry name" value="Pilin_N"/>
    <property type="match status" value="1"/>
</dbReference>
<dbReference type="InterPro" id="IPR013373">
    <property type="entry name" value="Flagellin/pilin_N_arc"/>
</dbReference>
<dbReference type="AlphaFoldDB" id="A0A2A5QRJ3"/>
<keyword evidence="5" id="KW-1185">Reference proteome</keyword>
<proteinExistence type="predicted"/>
<evidence type="ECO:0000259" key="3">
    <source>
        <dbReference type="Pfam" id="PF07790"/>
    </source>
</evidence>
<feature type="region of interest" description="Disordered" evidence="1">
    <location>
        <begin position="81"/>
        <end position="105"/>
    </location>
</feature>
<sequence length="173" mass="17977">MDFKKYRSRLIGDDRQRAVSPVIGVILMVAITVILAAVIAAFVLDLGGSVGQEAQAGVSIEVDDKAQEVQVEITSLGNSDHVNLSGAATESNLDTHPDTGDSASDQVDDLKELKVGDTVTIGDGSEGADVHFAAASSGASDTEISGTVTAIAVIEEDDTQTQVASEDFDFDYS</sequence>
<dbReference type="EMBL" id="NXNI01000001">
    <property type="protein sequence ID" value="PCR89471.1"/>
    <property type="molecule type" value="Genomic_DNA"/>
</dbReference>
<reference evidence="4 5" key="1">
    <citation type="submission" date="2017-09" db="EMBL/GenBank/DDBJ databases">
        <title>Genome sequences of Natrinema ejinorence JCM 13890T.</title>
        <authorList>
            <person name="Roh S.W."/>
            <person name="Kim Y.B."/>
            <person name="Kim J.Y."/>
        </authorList>
    </citation>
    <scope>NUCLEOTIDE SEQUENCE [LARGE SCALE GENOMIC DNA]</scope>
    <source>
        <strain evidence="4 5">JCM 13890</strain>
    </source>
</reference>
<feature type="transmembrane region" description="Helical" evidence="2">
    <location>
        <begin position="21"/>
        <end position="44"/>
    </location>
</feature>
<name>A0A2A5QRJ3_9EURY</name>
<feature type="domain" description="Archaeal Type IV pilin N-terminal" evidence="3">
    <location>
        <begin position="17"/>
        <end position="75"/>
    </location>
</feature>
<organism evidence="4 5">
    <name type="scientific">Natrinema ejinorense</name>
    <dbReference type="NCBI Taxonomy" id="373386"/>
    <lineage>
        <taxon>Archaea</taxon>
        <taxon>Methanobacteriati</taxon>
        <taxon>Methanobacteriota</taxon>
        <taxon>Stenosarchaea group</taxon>
        <taxon>Halobacteria</taxon>
        <taxon>Halobacteriales</taxon>
        <taxon>Natrialbaceae</taxon>
        <taxon>Natrinema</taxon>
    </lineage>
</organism>
<accession>A0A2A5QRJ3</accession>
<keyword evidence="2" id="KW-1133">Transmembrane helix</keyword>
<keyword evidence="2" id="KW-0812">Transmembrane</keyword>
<feature type="compositionally biased region" description="Polar residues" evidence="1">
    <location>
        <begin position="81"/>
        <end position="92"/>
    </location>
</feature>
<dbReference type="RefSeq" id="WP_097378418.1">
    <property type="nucleotide sequence ID" value="NZ_NXNI01000001.1"/>
</dbReference>
<dbReference type="OrthoDB" id="178148at2157"/>
<dbReference type="NCBIfam" id="TIGR02537">
    <property type="entry name" value="arch_flag_Nterm"/>
    <property type="match status" value="1"/>
</dbReference>
<evidence type="ECO:0000256" key="1">
    <source>
        <dbReference type="SAM" id="MobiDB-lite"/>
    </source>
</evidence>
<dbReference type="Proteomes" id="UP000219689">
    <property type="component" value="Unassembled WGS sequence"/>
</dbReference>
<keyword evidence="2" id="KW-0472">Membrane</keyword>
<evidence type="ECO:0000256" key="2">
    <source>
        <dbReference type="SAM" id="Phobius"/>
    </source>
</evidence>
<dbReference type="InterPro" id="IPR012859">
    <property type="entry name" value="Pilin_N_archaeal"/>
</dbReference>
<comment type="caution">
    <text evidence="4">The sequence shown here is derived from an EMBL/GenBank/DDBJ whole genome shotgun (WGS) entry which is preliminary data.</text>
</comment>
<evidence type="ECO:0000313" key="4">
    <source>
        <dbReference type="EMBL" id="PCR89471.1"/>
    </source>
</evidence>
<gene>
    <name evidence="4" type="ORF">CP557_02315</name>
</gene>